<dbReference type="InterPro" id="IPR002347">
    <property type="entry name" value="SDR_fam"/>
</dbReference>
<dbReference type="GO" id="GO:0005811">
    <property type="term" value="C:lipid droplet"/>
    <property type="evidence" value="ECO:0007669"/>
    <property type="project" value="TreeGrafter"/>
</dbReference>
<name>A0A9W8YLI1_9PEZI</name>
<dbReference type="EMBL" id="JAPEVB010000005">
    <property type="protein sequence ID" value="KAJ4387592.1"/>
    <property type="molecule type" value="Genomic_DNA"/>
</dbReference>
<proteinExistence type="inferred from homology"/>
<dbReference type="GO" id="GO:0006654">
    <property type="term" value="P:phosphatidic acid biosynthetic process"/>
    <property type="evidence" value="ECO:0007669"/>
    <property type="project" value="TreeGrafter"/>
</dbReference>
<dbReference type="Pfam" id="PF00106">
    <property type="entry name" value="adh_short"/>
    <property type="match status" value="1"/>
</dbReference>
<dbReference type="Gene3D" id="3.40.50.720">
    <property type="entry name" value="NAD(P)-binding Rossmann-like Domain"/>
    <property type="match status" value="1"/>
</dbReference>
<dbReference type="PANTHER" id="PTHR44169:SF6">
    <property type="entry name" value="NADPH-DEPENDENT 1-ACYLDIHYDROXYACETONE PHOSPHATE REDUCTASE"/>
    <property type="match status" value="1"/>
</dbReference>
<comment type="caution">
    <text evidence="5">The sequence shown here is derived from an EMBL/GenBank/DDBJ whole genome shotgun (WGS) entry which is preliminary data.</text>
</comment>
<organism evidence="5 6">
    <name type="scientific">Gnomoniopsis smithogilvyi</name>
    <dbReference type="NCBI Taxonomy" id="1191159"/>
    <lineage>
        <taxon>Eukaryota</taxon>
        <taxon>Fungi</taxon>
        <taxon>Dikarya</taxon>
        <taxon>Ascomycota</taxon>
        <taxon>Pezizomycotina</taxon>
        <taxon>Sordariomycetes</taxon>
        <taxon>Sordariomycetidae</taxon>
        <taxon>Diaporthales</taxon>
        <taxon>Gnomoniaceae</taxon>
        <taxon>Gnomoniopsis</taxon>
    </lineage>
</organism>
<dbReference type="GO" id="GO:0005783">
    <property type="term" value="C:endoplasmic reticulum"/>
    <property type="evidence" value="ECO:0007669"/>
    <property type="project" value="TreeGrafter"/>
</dbReference>
<dbReference type="PRINTS" id="PR00081">
    <property type="entry name" value="GDHRDH"/>
</dbReference>
<gene>
    <name evidence="5" type="ORF">N0V93_008187</name>
</gene>
<sequence>MAEPKRKVLITGCSDGSLGAGLASALHKAGLHVYATSRNTEKMAKLAALGIEILELDVLSSSSITACAAKIPELDILINNAGANYTMPIADLKISDAKQLFDLNVWSYIAVTQAFLPVLLKSTRGAIIANQTSAAGLMPIPWQATYNASKAAISAFSDTMRLELEVFGIKVIDLKTSLVKSNMVSDVKRVGPNLPEGSIYEPAREVLESALRGDQFVGGGQDQVEWADSVLKELLKEEPPLVIYTGENADMTPQLSNKPGQIDEMVKSWTQLDKVEAILKQSKV</sequence>
<dbReference type="PANTHER" id="PTHR44169">
    <property type="entry name" value="NADPH-DEPENDENT 1-ACYLDIHYDROXYACETONE PHOSPHATE REDUCTASE"/>
    <property type="match status" value="1"/>
</dbReference>
<dbReference type="GO" id="GO:0004806">
    <property type="term" value="F:triacylglycerol lipase activity"/>
    <property type="evidence" value="ECO:0007669"/>
    <property type="project" value="TreeGrafter"/>
</dbReference>
<evidence type="ECO:0000256" key="3">
    <source>
        <dbReference type="ARBA" id="ARBA00023002"/>
    </source>
</evidence>
<dbReference type="InterPro" id="IPR036291">
    <property type="entry name" value="NAD(P)-bd_dom_sf"/>
</dbReference>
<reference evidence="5" key="1">
    <citation type="submission" date="2022-10" db="EMBL/GenBank/DDBJ databases">
        <title>Tapping the CABI collections for fungal endophytes: first genome assemblies for Collariella, Neodidymelliopsis, Ascochyta clinopodiicola, Didymella pomorum, Didymosphaeria variabile, Neocosmospora piperis and Neocucurbitaria cava.</title>
        <authorList>
            <person name="Hill R."/>
        </authorList>
    </citation>
    <scope>NUCLEOTIDE SEQUENCE</scope>
    <source>
        <strain evidence="5">IMI 355082</strain>
    </source>
</reference>
<accession>A0A9W8YLI1</accession>
<dbReference type="InterPro" id="IPR020904">
    <property type="entry name" value="Sc_DH/Rdtase_CS"/>
</dbReference>
<protein>
    <submittedName>
        <fullName evidence="5">Uncharacterized protein</fullName>
    </submittedName>
</protein>
<dbReference type="OrthoDB" id="2102561at2759"/>
<evidence type="ECO:0000313" key="5">
    <source>
        <dbReference type="EMBL" id="KAJ4387592.1"/>
    </source>
</evidence>
<dbReference type="PRINTS" id="PR00080">
    <property type="entry name" value="SDRFAMILY"/>
</dbReference>
<keyword evidence="2" id="KW-0521">NADP</keyword>
<evidence type="ECO:0000256" key="4">
    <source>
        <dbReference type="RuleBase" id="RU000363"/>
    </source>
</evidence>
<dbReference type="GO" id="GO:0000140">
    <property type="term" value="F:acylglycerone-phosphate reductase (NADP+) activity"/>
    <property type="evidence" value="ECO:0007669"/>
    <property type="project" value="TreeGrafter"/>
</dbReference>
<keyword evidence="3" id="KW-0560">Oxidoreductase</keyword>
<comment type="similarity">
    <text evidence="1 4">Belongs to the short-chain dehydrogenases/reductases (SDR) family.</text>
</comment>
<evidence type="ECO:0000256" key="1">
    <source>
        <dbReference type="ARBA" id="ARBA00006484"/>
    </source>
</evidence>
<dbReference type="PROSITE" id="PS00061">
    <property type="entry name" value="ADH_SHORT"/>
    <property type="match status" value="1"/>
</dbReference>
<dbReference type="Proteomes" id="UP001140453">
    <property type="component" value="Unassembled WGS sequence"/>
</dbReference>
<dbReference type="GO" id="GO:0019433">
    <property type="term" value="P:triglyceride catabolic process"/>
    <property type="evidence" value="ECO:0007669"/>
    <property type="project" value="TreeGrafter"/>
</dbReference>
<dbReference type="SUPFAM" id="SSF51735">
    <property type="entry name" value="NAD(P)-binding Rossmann-fold domains"/>
    <property type="match status" value="1"/>
</dbReference>
<evidence type="ECO:0000256" key="2">
    <source>
        <dbReference type="ARBA" id="ARBA00022857"/>
    </source>
</evidence>
<evidence type="ECO:0000313" key="6">
    <source>
        <dbReference type="Proteomes" id="UP001140453"/>
    </source>
</evidence>
<dbReference type="AlphaFoldDB" id="A0A9W8YLI1"/>
<keyword evidence="6" id="KW-1185">Reference proteome</keyword>